<organism evidence="1 2">
    <name type="scientific">Pedobacter panaciterrae</name>
    <dbReference type="NCBI Taxonomy" id="363849"/>
    <lineage>
        <taxon>Bacteria</taxon>
        <taxon>Pseudomonadati</taxon>
        <taxon>Bacteroidota</taxon>
        <taxon>Sphingobacteriia</taxon>
        <taxon>Sphingobacteriales</taxon>
        <taxon>Sphingobacteriaceae</taxon>
        <taxon>Pedobacter</taxon>
    </lineage>
</organism>
<dbReference type="Proteomes" id="UP001378956">
    <property type="component" value="Unassembled WGS sequence"/>
</dbReference>
<gene>
    <name evidence="1" type="ORF">WAE58_04480</name>
</gene>
<sequence>MKTMYLIFGLLVALMTGCQLDKTREFMPGTYVNSAGGKYSQADDTLLIVPAQSNNYLIERRTGFNRITDGIKGKREYEKESWNAIYDEGTKALQETRLGKLITFYPDSAFLKVGKRVYNKLAE</sequence>
<dbReference type="PROSITE" id="PS51257">
    <property type="entry name" value="PROKAR_LIPOPROTEIN"/>
    <property type="match status" value="1"/>
</dbReference>
<protein>
    <submittedName>
        <fullName evidence="1">Uncharacterized protein</fullName>
    </submittedName>
</protein>
<reference evidence="1 2" key="1">
    <citation type="submission" date="2024-03" db="EMBL/GenBank/DDBJ databases">
        <title>Sequence of Lycoming College Course Isolates.</title>
        <authorList>
            <person name="Plotts O."/>
            <person name="Newman J."/>
        </authorList>
    </citation>
    <scope>NUCLEOTIDE SEQUENCE [LARGE SCALE GENOMIC DNA]</scope>
    <source>
        <strain evidence="1 2">CJB-3</strain>
    </source>
</reference>
<dbReference type="EMBL" id="JBBEUB010000001">
    <property type="protein sequence ID" value="MEJ2901663.1"/>
    <property type="molecule type" value="Genomic_DNA"/>
</dbReference>
<name>A0ABU8NHF5_9SPHI</name>
<accession>A0ABU8NHF5</accession>
<comment type="caution">
    <text evidence="1">The sequence shown here is derived from an EMBL/GenBank/DDBJ whole genome shotgun (WGS) entry which is preliminary data.</text>
</comment>
<dbReference type="RefSeq" id="WP_337715458.1">
    <property type="nucleotide sequence ID" value="NZ_JBBEUB010000001.1"/>
</dbReference>
<evidence type="ECO:0000313" key="2">
    <source>
        <dbReference type="Proteomes" id="UP001378956"/>
    </source>
</evidence>
<proteinExistence type="predicted"/>
<evidence type="ECO:0000313" key="1">
    <source>
        <dbReference type="EMBL" id="MEJ2901663.1"/>
    </source>
</evidence>
<keyword evidence="2" id="KW-1185">Reference proteome</keyword>